<protein>
    <recommendedName>
        <fullName evidence="3">Outer membrane protein beta-barrel domain-containing protein</fullName>
    </recommendedName>
</protein>
<keyword evidence="2" id="KW-1185">Reference proteome</keyword>
<evidence type="ECO:0000313" key="2">
    <source>
        <dbReference type="Proteomes" id="UP000236724"/>
    </source>
</evidence>
<evidence type="ECO:0008006" key="3">
    <source>
        <dbReference type="Google" id="ProtNLM"/>
    </source>
</evidence>
<dbReference type="EMBL" id="FMSV02000262">
    <property type="protein sequence ID" value="SEH05450.1"/>
    <property type="molecule type" value="Genomic_DNA"/>
</dbReference>
<sequence>MIDFSGTVDGFSILIGGGGAMTINNNLFLGGFGYSAIGGFNPDGLTEEEGYNDYFEYGGIWIGYVFKPNEVFHPAFDLKAGWGNSAIENVNEGTTSNFTAYVIKPSLEIEMNVTRYMKIGLDIHYRHVSEIDMSTTGTPSIYNFSGTGIGLSFKFGWFE</sequence>
<dbReference type="Proteomes" id="UP000236724">
    <property type="component" value="Unassembled WGS sequence"/>
</dbReference>
<organism evidence="1 2">
    <name type="scientific">Candidatus Venteria ishoeyi</name>
    <dbReference type="NCBI Taxonomy" id="1899563"/>
    <lineage>
        <taxon>Bacteria</taxon>
        <taxon>Pseudomonadati</taxon>
        <taxon>Pseudomonadota</taxon>
        <taxon>Gammaproteobacteria</taxon>
        <taxon>Thiotrichales</taxon>
        <taxon>Thiotrichaceae</taxon>
        <taxon>Venteria</taxon>
    </lineage>
</organism>
<name>A0A1H6F5N9_9GAMM</name>
<accession>A0A1H6F5N9</accession>
<evidence type="ECO:0000313" key="1">
    <source>
        <dbReference type="EMBL" id="SEH05450.1"/>
    </source>
</evidence>
<gene>
    <name evidence="1" type="ORF">MBHS_01304</name>
</gene>
<proteinExistence type="predicted"/>
<reference evidence="1 2" key="1">
    <citation type="submission" date="2016-10" db="EMBL/GenBank/DDBJ databases">
        <authorList>
            <person name="de Groot N.N."/>
        </authorList>
    </citation>
    <scope>NUCLEOTIDE SEQUENCE [LARGE SCALE GENOMIC DNA]</scope>
    <source>
        <strain evidence="1">MBHS1</strain>
    </source>
</reference>
<dbReference type="AlphaFoldDB" id="A0A1H6F5N9"/>